<dbReference type="EMBL" id="MT141446">
    <property type="protein sequence ID" value="QJA61581.1"/>
    <property type="molecule type" value="Genomic_DNA"/>
</dbReference>
<sequence>MYFGNKHYISGFQNRVISRGSGVVEQAHAYCFTCQHTCNATAVGFHIASVDGTSSTKFKVGFQHLTGVNNLPDNNFYGSGAKDVYLGGTGTPKGWVYVTTDSYNWELKKDSAYALVIDTYSTALGGPTTTNHITLTVPQPQILDVPYSGLDDPVRRVAWRDLGGAFWQYSASLSGQICFYYKGGSGDTADGGSYTYNINQQTLPNRNYTLLASAISGKITQSTAWLGIEINVDSDLYSYSPVLLSISAYVKAWTAVNTPNDDLIYEIRNSGDIVLASAVVATPSQVTEYTFLTSSVKIGGVATALSLTQDEIYRFVLRPYNTQGLYEAALMVASPNAYLTKFQSSNGYCKVSRDDGATWGDGNLGNNVYMTGLALQVDFRGQVNGSDFHSCIVASVSGFGAVVTPSGDGSYHLIASGTEEGTAHLKISDYHFEVDPHYLLISSPTCTNWATLIASKGTSMPEATLTDTEMWWDYASANESTLSRGNHYAFRETINFSSSHNQYPIGYVVQQNFPTGYEHLIYSTGDINASIQGESYHQIVRFGNKTYMVFRDLDSKYNVKHYDWNLETYSDAINLGYLNATPTWSGGYTTDTHLNPQLVVDNDGYIWVFVSKHNTGGTYNAQNDNRCTYRKTTNPNDISAWEDVQFVGYNGGVGDKTSMPCTYVRPRVNPLTGDIWIFARHLYEQPGDPSKRLSSNWWRQRFNKTTGLWETCYIIGEFLLTDDYESAWTNHPKSLYCGGVEFDENGICYLLFTYLTNYGNSPQWVVCNQLTWCPDIENGQYVNWFSMGSTCVGGYDAYDGLQYWKITYNDPCWVSTNFIGDSYPQPGSNADHLQLLSHTTTGFHGSTPYSIHIPVIAWTGKRSVADGDYPVWPLITFYDTSISDWRNHYFSTNTGHKLMDALQFGGSVLDDKNQLSIYGYFLPDTAEGSFSTIGINKEWISPDRVYFKSNNSWNTSISFISYIEQRNSNKNLGMFSLNGDYDAGYTIEGIYCREKELYHYQNDKSYGYIREDRSDLCIVYNNQEIPSVVDNVGADNSNVYFKIQSTVSVDSSYPYATRYHAYYGYQSSAWYSSPHVSSIWEIYDSFNQYTETTVTAVSPDFRWETYDGDMVTTANPAIYIVSPSADSIQSLGAANINKHVVGWRSCYYKISGLSTTLCATTLPNVCTSNLDYKAYIRFYDAVSTSFANSKTQFMGIITKNGTVIGFGCGGNNAVGYFIGNGYNNVSYSTATSGLHYESHWEEYFMHITSSNGIEFVWHNSTVYSTGLGKDGVNTAFFGTNGNSSYFDFIRISPNAG</sequence>
<proteinExistence type="predicted"/>
<gene>
    <name evidence="1" type="ORF">MM415B00915_0005</name>
</gene>
<organism evidence="1">
    <name type="scientific">viral metagenome</name>
    <dbReference type="NCBI Taxonomy" id="1070528"/>
    <lineage>
        <taxon>unclassified sequences</taxon>
        <taxon>metagenomes</taxon>
        <taxon>organismal metagenomes</taxon>
    </lineage>
</organism>
<name>A0A6M3IX43_9ZZZZ</name>
<accession>A0A6M3IX43</accession>
<reference evidence="1" key="1">
    <citation type="submission" date="2020-03" db="EMBL/GenBank/DDBJ databases">
        <title>The deep terrestrial virosphere.</title>
        <authorList>
            <person name="Holmfeldt K."/>
            <person name="Nilsson E."/>
            <person name="Simone D."/>
            <person name="Lopez-Fernandez M."/>
            <person name="Wu X."/>
            <person name="de Brujin I."/>
            <person name="Lundin D."/>
            <person name="Andersson A."/>
            <person name="Bertilsson S."/>
            <person name="Dopson M."/>
        </authorList>
    </citation>
    <scope>NUCLEOTIDE SEQUENCE</scope>
    <source>
        <strain evidence="1">MM415B00915</strain>
    </source>
</reference>
<evidence type="ECO:0000313" key="1">
    <source>
        <dbReference type="EMBL" id="QJA61581.1"/>
    </source>
</evidence>
<protein>
    <submittedName>
        <fullName evidence="1">Uncharacterized protein</fullName>
    </submittedName>
</protein>